<feature type="domain" description="Metallo-beta-lactamase" evidence="1">
    <location>
        <begin position="11"/>
        <end position="128"/>
    </location>
</feature>
<reference evidence="3" key="1">
    <citation type="submission" date="2016-10" db="EMBL/GenBank/DDBJ databases">
        <authorList>
            <person name="Varghese N."/>
            <person name="Submissions S."/>
        </authorList>
    </citation>
    <scope>NUCLEOTIDE SEQUENCE [LARGE SCALE GENOMIC DNA]</scope>
    <source>
        <strain evidence="3">JCM 18416</strain>
    </source>
</reference>
<dbReference type="NCBIfam" id="NF041809">
    <property type="entry name" value="Avs1a"/>
    <property type="match status" value="1"/>
</dbReference>
<dbReference type="InterPro" id="IPR036866">
    <property type="entry name" value="RibonucZ/Hydroxyglut_hydro"/>
</dbReference>
<dbReference type="Proteomes" id="UP000199460">
    <property type="component" value="Unassembled WGS sequence"/>
</dbReference>
<keyword evidence="3" id="KW-1185">Reference proteome</keyword>
<dbReference type="OrthoDB" id="418728at2"/>
<organism evidence="2 3">
    <name type="scientific">Ectopseudomonas guguanensis</name>
    <dbReference type="NCBI Taxonomy" id="1198456"/>
    <lineage>
        <taxon>Bacteria</taxon>
        <taxon>Pseudomonadati</taxon>
        <taxon>Pseudomonadota</taxon>
        <taxon>Gammaproteobacteria</taxon>
        <taxon>Pseudomonadales</taxon>
        <taxon>Pseudomonadaceae</taxon>
        <taxon>Ectopseudomonas</taxon>
    </lineage>
</organism>
<dbReference type="InterPro" id="IPR001279">
    <property type="entry name" value="Metallo-B-lactamas"/>
</dbReference>
<proteinExistence type="predicted"/>
<name>A0A1H0X6M4_9GAMM</name>
<evidence type="ECO:0000313" key="2">
    <source>
        <dbReference type="EMBL" id="SDP98598.1"/>
    </source>
</evidence>
<dbReference type="Gene3D" id="3.60.15.10">
    <property type="entry name" value="Ribonuclease Z/Hydroxyacylglutathione hydrolase-like"/>
    <property type="match status" value="1"/>
</dbReference>
<dbReference type="EMBL" id="FNJJ01000010">
    <property type="protein sequence ID" value="SDP98598.1"/>
    <property type="molecule type" value="Genomic_DNA"/>
</dbReference>
<protein>
    <submittedName>
        <fullName evidence="2">Metallo-beta-lactamase superfamily protein</fullName>
    </submittedName>
</protein>
<dbReference type="SUPFAM" id="SSF56281">
    <property type="entry name" value="Metallo-hydrolase/oxidoreductase"/>
    <property type="match status" value="1"/>
</dbReference>
<evidence type="ECO:0000313" key="3">
    <source>
        <dbReference type="Proteomes" id="UP000199460"/>
    </source>
</evidence>
<dbReference type="InterPro" id="IPR052159">
    <property type="entry name" value="Competence_DNA_uptake"/>
</dbReference>
<dbReference type="Pfam" id="PF00753">
    <property type="entry name" value="Lactamase_B"/>
    <property type="match status" value="1"/>
</dbReference>
<accession>A0A1H0X6M4</accession>
<dbReference type="PANTHER" id="PTHR30619:SF1">
    <property type="entry name" value="RECOMBINATION PROTEIN 2"/>
    <property type="match status" value="1"/>
</dbReference>
<sequence length="390" mass="42318">MPKLKMYAAKNGDAFLVQASSTHILIDAGYASTFNDYILDDLRQVASAGDALDLLICTHIDKDHIGGLLEFLSSNGPHGARSIIEVKEVWHNSLRSLPSTPGAPDTLSDRQLLEAVQRRGFLLPSPPGPVVNPISAKQGSSLAKLLKEQGYLWNSGDGTTCMTSGRPTHALPNGVQIQLIGPPVTRLQELRSWWLAQMRKLSYRGGATVDALVEDAYEMLCASTREPMPATVKTISSGGSKRLAELYVPDVSPTNGSSIAAVIVAEGKRLLFLGDAWAQDVAAELKRIHKGDALQMFDVIKVSHHGSIHNTSVDLLSLIDAPVFLVSSNGSAHNHPDFEVLAEIVDRPATFERTLYFNYETPASTRLRAHASRSGAKFNVEVVQDGWIHV</sequence>
<dbReference type="AlphaFoldDB" id="A0A1H0X6M4"/>
<evidence type="ECO:0000259" key="1">
    <source>
        <dbReference type="Pfam" id="PF00753"/>
    </source>
</evidence>
<dbReference type="GeneID" id="300932759"/>
<dbReference type="RefSeq" id="WP_090432505.1">
    <property type="nucleotide sequence ID" value="NZ_FNJJ01000010.1"/>
</dbReference>
<gene>
    <name evidence="2" type="ORF">SAMN05216213_11034</name>
</gene>
<dbReference type="PANTHER" id="PTHR30619">
    <property type="entry name" value="DNA INTERNALIZATION/COMPETENCE PROTEIN COMEC/REC2"/>
    <property type="match status" value="1"/>
</dbReference>